<dbReference type="RefSeq" id="WP_226392864.1">
    <property type="nucleotide sequence ID" value="NZ_JADCKB010000013.1"/>
</dbReference>
<dbReference type="SUPFAM" id="SSF55729">
    <property type="entry name" value="Acyl-CoA N-acyltransferases (Nat)"/>
    <property type="match status" value="1"/>
</dbReference>
<dbReference type="InterPro" id="IPR000182">
    <property type="entry name" value="GNAT_dom"/>
</dbReference>
<dbReference type="CDD" id="cd04301">
    <property type="entry name" value="NAT_SF"/>
    <property type="match status" value="1"/>
</dbReference>
<dbReference type="InterPro" id="IPR016181">
    <property type="entry name" value="Acyl_CoA_acyltransferase"/>
</dbReference>
<dbReference type="Gene3D" id="3.40.630.30">
    <property type="match status" value="1"/>
</dbReference>
<protein>
    <submittedName>
        <fullName evidence="2">GNAT family N-acetyltransferase</fullName>
    </submittedName>
</protein>
<name>A0A9D5R9B3_9FIRM</name>
<feature type="domain" description="N-acetyltransferase" evidence="1">
    <location>
        <begin position="15"/>
        <end position="162"/>
    </location>
</feature>
<accession>A0A9D5R9B3</accession>
<evidence type="ECO:0000313" key="2">
    <source>
        <dbReference type="EMBL" id="MBE5040314.1"/>
    </source>
</evidence>
<keyword evidence="3" id="KW-1185">Reference proteome</keyword>
<sequence>MNCILRNAKTTNDFQRIAALAEKIWHHTYDTLIGTAQVDYMLNKFQSAEVLEKDVNENGYEYLMALQNDTLVGFCGIHSENSETVFLSKVYVDPLYQHQGIAKKMIGHFAAKYAATGVKKIWLTVNKGNRNAILAYERLGFHKFGELVTDIGSGYVMDDDLMEIHPADFGIK</sequence>
<organism evidence="2 3">
    <name type="scientific">Ructibacterium gallinarum</name>
    <dbReference type="NCBI Taxonomy" id="2779355"/>
    <lineage>
        <taxon>Bacteria</taxon>
        <taxon>Bacillati</taxon>
        <taxon>Bacillota</taxon>
        <taxon>Clostridia</taxon>
        <taxon>Eubacteriales</taxon>
        <taxon>Oscillospiraceae</taxon>
        <taxon>Ructibacterium</taxon>
    </lineage>
</organism>
<dbReference type="InterPro" id="IPR050276">
    <property type="entry name" value="MshD_Acetyltransferase"/>
</dbReference>
<evidence type="ECO:0000313" key="3">
    <source>
        <dbReference type="Proteomes" id="UP000806542"/>
    </source>
</evidence>
<dbReference type="GO" id="GO:0016747">
    <property type="term" value="F:acyltransferase activity, transferring groups other than amino-acyl groups"/>
    <property type="evidence" value="ECO:0007669"/>
    <property type="project" value="InterPro"/>
</dbReference>
<dbReference type="AlphaFoldDB" id="A0A9D5R9B3"/>
<dbReference type="PROSITE" id="PS51186">
    <property type="entry name" value="GNAT"/>
    <property type="match status" value="1"/>
</dbReference>
<proteinExistence type="predicted"/>
<dbReference type="EMBL" id="JADCKB010000013">
    <property type="protein sequence ID" value="MBE5040314.1"/>
    <property type="molecule type" value="Genomic_DNA"/>
</dbReference>
<comment type="caution">
    <text evidence="2">The sequence shown here is derived from an EMBL/GenBank/DDBJ whole genome shotgun (WGS) entry which is preliminary data.</text>
</comment>
<gene>
    <name evidence="2" type="ORF">INF28_07540</name>
</gene>
<dbReference type="PANTHER" id="PTHR43617">
    <property type="entry name" value="L-AMINO ACID N-ACETYLTRANSFERASE"/>
    <property type="match status" value="1"/>
</dbReference>
<evidence type="ECO:0000259" key="1">
    <source>
        <dbReference type="PROSITE" id="PS51186"/>
    </source>
</evidence>
<reference evidence="2" key="1">
    <citation type="submission" date="2020-10" db="EMBL/GenBank/DDBJ databases">
        <title>ChiBAC.</title>
        <authorList>
            <person name="Zenner C."/>
            <person name="Hitch T.C.A."/>
            <person name="Clavel T."/>
        </authorList>
    </citation>
    <scope>NUCLEOTIDE SEQUENCE</scope>
    <source>
        <strain evidence="2">DSM 107454</strain>
    </source>
</reference>
<dbReference type="Pfam" id="PF00583">
    <property type="entry name" value="Acetyltransf_1"/>
    <property type="match status" value="1"/>
</dbReference>
<dbReference type="Proteomes" id="UP000806542">
    <property type="component" value="Unassembled WGS sequence"/>
</dbReference>